<name>A0A098R1X0_9SPIO</name>
<sequence>MKQVEFNKIAETHGKRIYNIAFRITCNSQDAEDIAQEVLYTIYNKYITFRGDSDLSTWIYRVAVNTSLRYKSRVSKSSFTSLEEDAVEYSKSIPEEVKHWETNPEDEYLIKELLNEITGECTYFLTFKLSDEQRIVYILQAILGFSYSQISSILEMPVSSVKARLYRARENLISYFSGHCSHLNPKSTCSCGSRVGYAVHLVPEILDRVKKHASKESDSLLTENLEKIPTLGKTFANLPLFDYQVKSLEYYLKGKV</sequence>
<comment type="caution">
    <text evidence="7">The sequence shown here is derived from an EMBL/GenBank/DDBJ whole genome shotgun (WGS) entry which is preliminary data.</text>
</comment>
<evidence type="ECO:0000256" key="4">
    <source>
        <dbReference type="ARBA" id="ARBA00023163"/>
    </source>
</evidence>
<evidence type="ECO:0008006" key="9">
    <source>
        <dbReference type="Google" id="ProtNLM"/>
    </source>
</evidence>
<dbReference type="SUPFAM" id="SSF88659">
    <property type="entry name" value="Sigma3 and sigma4 domains of RNA polymerase sigma factors"/>
    <property type="match status" value="1"/>
</dbReference>
<dbReference type="OrthoDB" id="9784984at2"/>
<accession>A0A098R1X0</accession>
<dbReference type="eggNOG" id="COG1595">
    <property type="taxonomic scope" value="Bacteria"/>
</dbReference>
<dbReference type="InterPro" id="IPR007627">
    <property type="entry name" value="RNA_pol_sigma70_r2"/>
</dbReference>
<dbReference type="EMBL" id="JNUP01000001">
    <property type="protein sequence ID" value="KGE73984.1"/>
    <property type="molecule type" value="Genomic_DNA"/>
</dbReference>
<evidence type="ECO:0000313" key="7">
    <source>
        <dbReference type="EMBL" id="KGE73984.1"/>
    </source>
</evidence>
<dbReference type="NCBIfam" id="TIGR02937">
    <property type="entry name" value="sigma70-ECF"/>
    <property type="match status" value="1"/>
</dbReference>
<dbReference type="RefSeq" id="WP_037544499.1">
    <property type="nucleotide sequence ID" value="NZ_JNUP01000001.1"/>
</dbReference>
<comment type="similarity">
    <text evidence="1">Belongs to the sigma-70 factor family. ECF subfamily.</text>
</comment>
<gene>
    <name evidence="7" type="ORF">DC28_02085</name>
</gene>
<dbReference type="GO" id="GO:0006352">
    <property type="term" value="P:DNA-templated transcription initiation"/>
    <property type="evidence" value="ECO:0007669"/>
    <property type="project" value="InterPro"/>
</dbReference>
<dbReference type="Pfam" id="PF08281">
    <property type="entry name" value="Sigma70_r4_2"/>
    <property type="match status" value="1"/>
</dbReference>
<dbReference type="InterPro" id="IPR013325">
    <property type="entry name" value="RNA_pol_sigma_r2"/>
</dbReference>
<keyword evidence="4" id="KW-0804">Transcription</keyword>
<evidence type="ECO:0000256" key="2">
    <source>
        <dbReference type="ARBA" id="ARBA00023015"/>
    </source>
</evidence>
<dbReference type="InterPro" id="IPR039425">
    <property type="entry name" value="RNA_pol_sigma-70-like"/>
</dbReference>
<dbReference type="Gene3D" id="1.10.10.10">
    <property type="entry name" value="Winged helix-like DNA-binding domain superfamily/Winged helix DNA-binding domain"/>
    <property type="match status" value="1"/>
</dbReference>
<evidence type="ECO:0000256" key="3">
    <source>
        <dbReference type="ARBA" id="ARBA00023082"/>
    </source>
</evidence>
<dbReference type="AlphaFoldDB" id="A0A098R1X0"/>
<keyword evidence="3" id="KW-0731">Sigma factor</keyword>
<dbReference type="Proteomes" id="UP000029692">
    <property type="component" value="Unassembled WGS sequence"/>
</dbReference>
<feature type="domain" description="RNA polymerase sigma-70 region 2" evidence="5">
    <location>
        <begin position="10"/>
        <end position="73"/>
    </location>
</feature>
<dbReference type="InterPro" id="IPR014284">
    <property type="entry name" value="RNA_pol_sigma-70_dom"/>
</dbReference>
<dbReference type="InterPro" id="IPR013249">
    <property type="entry name" value="RNA_pol_sigma70_r4_t2"/>
</dbReference>
<proteinExistence type="inferred from homology"/>
<protein>
    <recommendedName>
        <fullName evidence="9">RNA polymerase sigma factor</fullName>
    </recommendedName>
</protein>
<dbReference type="InterPro" id="IPR036388">
    <property type="entry name" value="WH-like_DNA-bd_sf"/>
</dbReference>
<dbReference type="GO" id="GO:0016987">
    <property type="term" value="F:sigma factor activity"/>
    <property type="evidence" value="ECO:0007669"/>
    <property type="project" value="UniProtKB-KW"/>
</dbReference>
<dbReference type="InterPro" id="IPR013324">
    <property type="entry name" value="RNA_pol_sigma_r3/r4-like"/>
</dbReference>
<keyword evidence="2" id="KW-0805">Transcription regulation</keyword>
<dbReference type="PANTHER" id="PTHR43133:SF51">
    <property type="entry name" value="RNA POLYMERASE SIGMA FACTOR"/>
    <property type="match status" value="1"/>
</dbReference>
<evidence type="ECO:0000313" key="8">
    <source>
        <dbReference type="Proteomes" id="UP000029692"/>
    </source>
</evidence>
<evidence type="ECO:0000259" key="5">
    <source>
        <dbReference type="Pfam" id="PF04542"/>
    </source>
</evidence>
<evidence type="ECO:0000256" key="1">
    <source>
        <dbReference type="ARBA" id="ARBA00010641"/>
    </source>
</evidence>
<dbReference type="GO" id="GO:0003677">
    <property type="term" value="F:DNA binding"/>
    <property type="evidence" value="ECO:0007669"/>
    <property type="project" value="InterPro"/>
</dbReference>
<evidence type="ECO:0000259" key="6">
    <source>
        <dbReference type="Pfam" id="PF08281"/>
    </source>
</evidence>
<dbReference type="CDD" id="cd06171">
    <property type="entry name" value="Sigma70_r4"/>
    <property type="match status" value="1"/>
</dbReference>
<keyword evidence="8" id="KW-1185">Reference proteome</keyword>
<dbReference type="Gene3D" id="1.10.1740.10">
    <property type="match status" value="1"/>
</dbReference>
<dbReference type="Pfam" id="PF04542">
    <property type="entry name" value="Sigma70_r2"/>
    <property type="match status" value="1"/>
</dbReference>
<dbReference type="SUPFAM" id="SSF88946">
    <property type="entry name" value="Sigma2 domain of RNA polymerase sigma factors"/>
    <property type="match status" value="1"/>
</dbReference>
<organism evidence="7 8">
    <name type="scientific">Spirochaeta lutea</name>
    <dbReference type="NCBI Taxonomy" id="1480694"/>
    <lineage>
        <taxon>Bacteria</taxon>
        <taxon>Pseudomonadati</taxon>
        <taxon>Spirochaetota</taxon>
        <taxon>Spirochaetia</taxon>
        <taxon>Spirochaetales</taxon>
        <taxon>Spirochaetaceae</taxon>
        <taxon>Spirochaeta</taxon>
    </lineage>
</organism>
<feature type="domain" description="RNA polymerase sigma factor 70 region 4 type 2" evidence="6">
    <location>
        <begin position="128"/>
        <end position="172"/>
    </location>
</feature>
<dbReference type="STRING" id="1480694.DC28_02085"/>
<reference evidence="7 8" key="1">
    <citation type="submission" date="2014-05" db="EMBL/GenBank/DDBJ databases">
        <title>De novo Genome Sequence of Spirocheata sp.</title>
        <authorList>
            <person name="Shivani Y."/>
            <person name="Subhash Y."/>
            <person name="Tushar L."/>
            <person name="Sasikala C."/>
            <person name="Ramana C.V."/>
        </authorList>
    </citation>
    <scope>NUCLEOTIDE SEQUENCE [LARGE SCALE GENOMIC DNA]</scope>
    <source>
        <strain evidence="7 8">JC230</strain>
    </source>
</reference>
<dbReference type="PANTHER" id="PTHR43133">
    <property type="entry name" value="RNA POLYMERASE ECF-TYPE SIGMA FACTO"/>
    <property type="match status" value="1"/>
</dbReference>